<gene>
    <name evidence="1" type="ORF">JI435_112360</name>
</gene>
<dbReference type="EMBL" id="CP069040">
    <property type="protein sequence ID" value="QRD05342.1"/>
    <property type="molecule type" value="Genomic_DNA"/>
</dbReference>
<proteinExistence type="predicted"/>
<sequence>MPSASEHIEVYPDAIASFGSKIALSTTAEVISTIDGSALADALAFEEAFFANERSDEASVEGDTQSHDDTWVLLRPEGVLRPLAKNKEARSDERNIQTRFRAVVRIRTYVKDNAPNLQSEKSAEWLPSFTASVPATHSFLTPLASDIREEQSAFLQVQKKLIECEELLDILERSLPAETNDPNSVAFTKLAINITRAAIKDAHRLRYKDQQKVEYALGSMDHALCFHEETLRRVNRAAGASDFESFERDVISMEEAIHKRRSGGGG</sequence>
<organism evidence="1 2">
    <name type="scientific">Phaeosphaeria nodorum (strain SN15 / ATCC MYA-4574 / FGSC 10173)</name>
    <name type="common">Glume blotch fungus</name>
    <name type="synonym">Parastagonospora nodorum</name>
    <dbReference type="NCBI Taxonomy" id="321614"/>
    <lineage>
        <taxon>Eukaryota</taxon>
        <taxon>Fungi</taxon>
        <taxon>Dikarya</taxon>
        <taxon>Ascomycota</taxon>
        <taxon>Pezizomycotina</taxon>
        <taxon>Dothideomycetes</taxon>
        <taxon>Pleosporomycetidae</taxon>
        <taxon>Pleosporales</taxon>
        <taxon>Pleosporineae</taxon>
        <taxon>Phaeosphaeriaceae</taxon>
        <taxon>Parastagonospora</taxon>
    </lineage>
</organism>
<dbReference type="KEGG" id="pno:SNOG_11236"/>
<dbReference type="RefSeq" id="XP_001801478.1">
    <property type="nucleotide sequence ID" value="XM_001801426.1"/>
</dbReference>
<evidence type="ECO:0000313" key="1">
    <source>
        <dbReference type="EMBL" id="QRD05342.1"/>
    </source>
</evidence>
<evidence type="ECO:0000313" key="2">
    <source>
        <dbReference type="Proteomes" id="UP000663193"/>
    </source>
</evidence>
<reference evidence="2" key="1">
    <citation type="journal article" date="2021" name="BMC Genomics">
        <title>Chromosome-level genome assembly and manually-curated proteome of model necrotroph Parastagonospora nodorum Sn15 reveals a genome-wide trove of candidate effector homologs, and redundancy of virulence-related functions within an accessory chromosome.</title>
        <authorList>
            <person name="Bertazzoni S."/>
            <person name="Jones D.A.B."/>
            <person name="Phan H.T."/>
            <person name="Tan K.-C."/>
            <person name="Hane J.K."/>
        </authorList>
    </citation>
    <scope>NUCLEOTIDE SEQUENCE [LARGE SCALE GENOMIC DNA]</scope>
    <source>
        <strain evidence="2">SN15 / ATCC MYA-4574 / FGSC 10173)</strain>
    </source>
</reference>
<keyword evidence="2" id="KW-1185">Reference proteome</keyword>
<dbReference type="AlphaFoldDB" id="A0A7U2NP12"/>
<dbReference type="VEuPathDB" id="FungiDB:JI435_112360"/>
<dbReference type="Proteomes" id="UP000663193">
    <property type="component" value="Chromosome 18"/>
</dbReference>
<protein>
    <submittedName>
        <fullName evidence="1">Uncharacterized protein</fullName>
    </submittedName>
</protein>
<name>A0A7U2NP12_PHANO</name>
<accession>A0A7U2NP12</accession>